<protein>
    <recommendedName>
        <fullName evidence="9">MFS-type transporter SLC18B1</fullName>
    </recommendedName>
</protein>
<evidence type="ECO:0000256" key="1">
    <source>
        <dbReference type="ARBA" id="ARBA00004141"/>
    </source>
</evidence>
<dbReference type="GO" id="GO:0022857">
    <property type="term" value="F:transmembrane transporter activity"/>
    <property type="evidence" value="ECO:0007669"/>
    <property type="project" value="TreeGrafter"/>
</dbReference>
<evidence type="ECO:0008006" key="9">
    <source>
        <dbReference type="Google" id="ProtNLM"/>
    </source>
</evidence>
<dbReference type="InterPro" id="IPR036259">
    <property type="entry name" value="MFS_trans_sf"/>
</dbReference>
<name>A0A1D2MR10_ORCCI</name>
<gene>
    <name evidence="7" type="ORF">Ocin01_11153</name>
</gene>
<evidence type="ECO:0000256" key="6">
    <source>
        <dbReference type="SAM" id="Phobius"/>
    </source>
</evidence>
<evidence type="ECO:0000256" key="2">
    <source>
        <dbReference type="ARBA" id="ARBA00022448"/>
    </source>
</evidence>
<dbReference type="STRING" id="48709.A0A1D2MR10"/>
<feature type="transmembrane region" description="Helical" evidence="6">
    <location>
        <begin position="6"/>
        <end position="26"/>
    </location>
</feature>
<accession>A0A1D2MR10</accession>
<dbReference type="AlphaFoldDB" id="A0A1D2MR10"/>
<evidence type="ECO:0000256" key="5">
    <source>
        <dbReference type="ARBA" id="ARBA00023136"/>
    </source>
</evidence>
<dbReference type="OrthoDB" id="446368at2759"/>
<dbReference type="GO" id="GO:0016020">
    <property type="term" value="C:membrane"/>
    <property type="evidence" value="ECO:0007669"/>
    <property type="project" value="UniProtKB-SubCell"/>
</dbReference>
<dbReference type="SUPFAM" id="SSF103473">
    <property type="entry name" value="MFS general substrate transporter"/>
    <property type="match status" value="1"/>
</dbReference>
<keyword evidence="8" id="KW-1185">Reference proteome</keyword>
<keyword evidence="4 6" id="KW-1133">Transmembrane helix</keyword>
<proteinExistence type="predicted"/>
<feature type="non-terminal residue" evidence="7">
    <location>
        <position position="1"/>
    </location>
</feature>
<keyword evidence="2" id="KW-0813">Transport</keyword>
<dbReference type="PANTHER" id="PTHR23506">
    <property type="entry name" value="GH10249P"/>
    <property type="match status" value="1"/>
</dbReference>
<comment type="caution">
    <text evidence="7">The sequence shown here is derived from an EMBL/GenBank/DDBJ whole genome shotgun (WGS) entry which is preliminary data.</text>
</comment>
<comment type="subcellular location">
    <subcellularLocation>
        <location evidence="1">Membrane</location>
        <topology evidence="1">Multi-pass membrane protein</topology>
    </subcellularLocation>
</comment>
<feature type="transmembrane region" description="Helical" evidence="6">
    <location>
        <begin position="66"/>
        <end position="92"/>
    </location>
</feature>
<evidence type="ECO:0000313" key="8">
    <source>
        <dbReference type="Proteomes" id="UP000094527"/>
    </source>
</evidence>
<dbReference type="Gene3D" id="1.20.1250.20">
    <property type="entry name" value="MFS general substrate transporter like domains"/>
    <property type="match status" value="1"/>
</dbReference>
<evidence type="ECO:0000313" key="7">
    <source>
        <dbReference type="EMBL" id="ODM95539.1"/>
    </source>
</evidence>
<evidence type="ECO:0000256" key="4">
    <source>
        <dbReference type="ARBA" id="ARBA00022989"/>
    </source>
</evidence>
<keyword evidence="3 6" id="KW-0812">Transmembrane</keyword>
<organism evidence="7 8">
    <name type="scientific">Orchesella cincta</name>
    <name type="common">Springtail</name>
    <name type="synonym">Podura cincta</name>
    <dbReference type="NCBI Taxonomy" id="48709"/>
    <lineage>
        <taxon>Eukaryota</taxon>
        <taxon>Metazoa</taxon>
        <taxon>Ecdysozoa</taxon>
        <taxon>Arthropoda</taxon>
        <taxon>Hexapoda</taxon>
        <taxon>Collembola</taxon>
        <taxon>Entomobryomorpha</taxon>
        <taxon>Entomobryoidea</taxon>
        <taxon>Orchesellidae</taxon>
        <taxon>Orchesellinae</taxon>
        <taxon>Orchesella</taxon>
    </lineage>
</organism>
<sequence length="96" mass="10258">FQLNKLAVGAVFILNGGVYAVTAPVWGWICDHTDHQKLITLAGAIFTILGFIFIGPVPYFPYDTTLPMSCVGLALFGLGLAAILVSAFLQVLKDAM</sequence>
<feature type="transmembrane region" description="Helical" evidence="6">
    <location>
        <begin position="38"/>
        <end position="60"/>
    </location>
</feature>
<dbReference type="InterPro" id="IPR050930">
    <property type="entry name" value="MFS_Vesicular_Transporter"/>
</dbReference>
<reference evidence="7 8" key="1">
    <citation type="journal article" date="2016" name="Genome Biol. Evol.">
        <title>Gene Family Evolution Reflects Adaptation to Soil Environmental Stressors in the Genome of the Collembolan Orchesella cincta.</title>
        <authorList>
            <person name="Faddeeva-Vakhrusheva A."/>
            <person name="Derks M.F."/>
            <person name="Anvar S.Y."/>
            <person name="Agamennone V."/>
            <person name="Suring W."/>
            <person name="Smit S."/>
            <person name="van Straalen N.M."/>
            <person name="Roelofs D."/>
        </authorList>
    </citation>
    <scope>NUCLEOTIDE SEQUENCE [LARGE SCALE GENOMIC DNA]</scope>
    <source>
        <tissue evidence="7">Mixed pool</tissue>
    </source>
</reference>
<dbReference type="PANTHER" id="PTHR23506:SF26">
    <property type="entry name" value="MFS-TYPE TRANSPORTER SLC18B1"/>
    <property type="match status" value="1"/>
</dbReference>
<dbReference type="EMBL" id="LJIJ01000657">
    <property type="protein sequence ID" value="ODM95539.1"/>
    <property type="molecule type" value="Genomic_DNA"/>
</dbReference>
<evidence type="ECO:0000256" key="3">
    <source>
        <dbReference type="ARBA" id="ARBA00022692"/>
    </source>
</evidence>
<dbReference type="Proteomes" id="UP000094527">
    <property type="component" value="Unassembled WGS sequence"/>
</dbReference>
<keyword evidence="5 6" id="KW-0472">Membrane</keyword>